<name>E4YYC6_OIKDI</name>
<accession>E4YYC6</accession>
<feature type="non-terminal residue" evidence="1">
    <location>
        <position position="1"/>
    </location>
</feature>
<gene>
    <name evidence="1" type="ORF">GSOID_T00022465001</name>
</gene>
<organism evidence="1">
    <name type="scientific">Oikopleura dioica</name>
    <name type="common">Tunicate</name>
    <dbReference type="NCBI Taxonomy" id="34765"/>
    <lineage>
        <taxon>Eukaryota</taxon>
        <taxon>Metazoa</taxon>
        <taxon>Chordata</taxon>
        <taxon>Tunicata</taxon>
        <taxon>Appendicularia</taxon>
        <taxon>Copelata</taxon>
        <taxon>Oikopleuridae</taxon>
        <taxon>Oikopleura</taxon>
    </lineage>
</organism>
<protein>
    <submittedName>
        <fullName evidence="1">Uncharacterized protein</fullName>
    </submittedName>
</protein>
<reference evidence="1" key="1">
    <citation type="journal article" date="2010" name="Science">
        <title>Plasticity of animal genome architecture unmasked by rapid evolution of a pelagic tunicate.</title>
        <authorList>
            <person name="Denoeud F."/>
            <person name="Henriet S."/>
            <person name="Mungpakdee S."/>
            <person name="Aury J.M."/>
            <person name="Da Silva C."/>
            <person name="Brinkmann H."/>
            <person name="Mikhaleva J."/>
            <person name="Olsen L.C."/>
            <person name="Jubin C."/>
            <person name="Canestro C."/>
            <person name="Bouquet J.M."/>
            <person name="Danks G."/>
            <person name="Poulain J."/>
            <person name="Campsteijn C."/>
            <person name="Adamski M."/>
            <person name="Cross I."/>
            <person name="Yadetie F."/>
            <person name="Muffato M."/>
            <person name="Louis A."/>
            <person name="Butcher S."/>
            <person name="Tsagkogeorga G."/>
            <person name="Konrad A."/>
            <person name="Singh S."/>
            <person name="Jensen M.F."/>
            <person name="Cong E.H."/>
            <person name="Eikeseth-Otteraa H."/>
            <person name="Noel B."/>
            <person name="Anthouard V."/>
            <person name="Porcel B.M."/>
            <person name="Kachouri-Lafond R."/>
            <person name="Nishino A."/>
            <person name="Ugolini M."/>
            <person name="Chourrout P."/>
            <person name="Nishida H."/>
            <person name="Aasland R."/>
            <person name="Huzurbazar S."/>
            <person name="Westhof E."/>
            <person name="Delsuc F."/>
            <person name="Lehrach H."/>
            <person name="Reinhardt R."/>
            <person name="Weissenbach J."/>
            <person name="Roy S.W."/>
            <person name="Artiguenave F."/>
            <person name="Postlethwait J.H."/>
            <person name="Manak J.R."/>
            <person name="Thompson E.M."/>
            <person name="Jaillon O."/>
            <person name="Du Pasquier L."/>
            <person name="Boudinot P."/>
            <person name="Liberles D.A."/>
            <person name="Volff J.N."/>
            <person name="Philippe H."/>
            <person name="Lenhard B."/>
            <person name="Roest Crollius H."/>
            <person name="Wincker P."/>
            <person name="Chourrout D."/>
        </authorList>
    </citation>
    <scope>NUCLEOTIDE SEQUENCE [LARGE SCALE GENOMIC DNA]</scope>
</reference>
<dbReference type="Proteomes" id="UP000011014">
    <property type="component" value="Unassembled WGS sequence"/>
</dbReference>
<proteinExistence type="predicted"/>
<dbReference type="EMBL" id="FN655934">
    <property type="protein sequence ID" value="CBY40454.1"/>
    <property type="molecule type" value="Genomic_DNA"/>
</dbReference>
<evidence type="ECO:0000313" key="1">
    <source>
        <dbReference type="EMBL" id="CBY40454.1"/>
    </source>
</evidence>
<dbReference type="AlphaFoldDB" id="E4YYC6"/>
<sequence>TDKKDDLDKIGRLIARRINLNYFGEKKFISF</sequence>